<gene>
    <name evidence="9" type="primary">OSJNBa0030C08.27</name>
</gene>
<comment type="similarity">
    <text evidence="6">Belongs to the DESIGUAL family.</text>
</comment>
<dbReference type="InterPro" id="IPR052222">
    <property type="entry name" value="DESIGUAL"/>
</dbReference>
<comment type="subcellular location">
    <subcellularLocation>
        <location evidence="1">Endomembrane system</location>
        <topology evidence="1">Multi-pass membrane protein</topology>
    </subcellularLocation>
</comment>
<feature type="transmembrane region" description="Helical" evidence="8">
    <location>
        <begin position="56"/>
        <end position="82"/>
    </location>
</feature>
<evidence type="ECO:0000256" key="3">
    <source>
        <dbReference type="ARBA" id="ARBA00022729"/>
    </source>
</evidence>
<dbReference type="EMBL" id="AP006438">
    <property type="protein sequence ID" value="BAD20146.1"/>
    <property type="molecule type" value="Genomic_DNA"/>
</dbReference>
<keyword evidence="4 8" id="KW-1133">Transmembrane helix</keyword>
<protein>
    <submittedName>
        <fullName evidence="9">Uncharacterized protein</fullName>
    </submittedName>
</protein>
<keyword evidence="2 8" id="KW-0812">Transmembrane</keyword>
<name>Q6K1Y5_ORYSJ</name>
<keyword evidence="5 8" id="KW-0472">Membrane</keyword>
<keyword evidence="3" id="KW-0732">Signal</keyword>
<evidence type="ECO:0000256" key="5">
    <source>
        <dbReference type="ARBA" id="ARBA00023136"/>
    </source>
</evidence>
<evidence type="ECO:0000256" key="7">
    <source>
        <dbReference type="SAM" id="MobiDB-lite"/>
    </source>
</evidence>
<organism evidence="9 10">
    <name type="scientific">Oryza sativa subsp. japonica</name>
    <name type="common">Rice</name>
    <dbReference type="NCBI Taxonomy" id="39947"/>
    <lineage>
        <taxon>Eukaryota</taxon>
        <taxon>Viridiplantae</taxon>
        <taxon>Streptophyta</taxon>
        <taxon>Embryophyta</taxon>
        <taxon>Tracheophyta</taxon>
        <taxon>Spermatophyta</taxon>
        <taxon>Magnoliopsida</taxon>
        <taxon>Liliopsida</taxon>
        <taxon>Poales</taxon>
        <taxon>Poaceae</taxon>
        <taxon>BOP clade</taxon>
        <taxon>Oryzoideae</taxon>
        <taxon>Oryzeae</taxon>
        <taxon>Oryzinae</taxon>
        <taxon>Oryza</taxon>
        <taxon>Oryza sativa</taxon>
    </lineage>
</organism>
<dbReference type="GO" id="GO:0012505">
    <property type="term" value="C:endomembrane system"/>
    <property type="evidence" value="ECO:0007669"/>
    <property type="project" value="UniProtKB-SubCell"/>
</dbReference>
<evidence type="ECO:0000256" key="8">
    <source>
        <dbReference type="SAM" id="Phobius"/>
    </source>
</evidence>
<feature type="transmembrane region" description="Helical" evidence="8">
    <location>
        <begin position="162"/>
        <end position="183"/>
    </location>
</feature>
<evidence type="ECO:0000256" key="6">
    <source>
        <dbReference type="ARBA" id="ARBA00029467"/>
    </source>
</evidence>
<dbReference type="InterPro" id="IPR009606">
    <property type="entry name" value="DEAL/Modifying_wall_lignin1/2"/>
</dbReference>
<evidence type="ECO:0000256" key="1">
    <source>
        <dbReference type="ARBA" id="ARBA00004127"/>
    </source>
</evidence>
<evidence type="ECO:0000256" key="4">
    <source>
        <dbReference type="ARBA" id="ARBA00022989"/>
    </source>
</evidence>
<accession>Q6K1Y5</accession>
<feature type="transmembrane region" description="Helical" evidence="8">
    <location>
        <begin position="218"/>
        <end position="250"/>
    </location>
</feature>
<dbReference type="Pfam" id="PF06749">
    <property type="entry name" value="DUF1218"/>
    <property type="match status" value="1"/>
</dbReference>
<dbReference type="PANTHER" id="PTHR31769">
    <property type="entry name" value="OS07G0462200 PROTEIN-RELATED"/>
    <property type="match status" value="1"/>
</dbReference>
<reference evidence="10" key="2">
    <citation type="journal article" date="2008" name="Nucleic Acids Res.">
        <title>The rice annotation project database (RAP-DB): 2008 update.</title>
        <authorList>
            <consortium name="The rice annotation project (RAP)"/>
        </authorList>
    </citation>
    <scope>GENOME REANNOTATION</scope>
    <source>
        <strain evidence="10">cv. Nipponbare</strain>
    </source>
</reference>
<evidence type="ECO:0000313" key="10">
    <source>
        <dbReference type="Proteomes" id="UP000000763"/>
    </source>
</evidence>
<proteinExistence type="inferred from homology"/>
<feature type="region of interest" description="Disordered" evidence="7">
    <location>
        <begin position="261"/>
        <end position="285"/>
    </location>
</feature>
<evidence type="ECO:0000313" key="9">
    <source>
        <dbReference type="EMBL" id="BAD20146.1"/>
    </source>
</evidence>
<sequence>MDMERACGWRSFLMAQRSTSSDFIQQLPHGAGVVLVHMCHRINDVRATYRYLIYKFYYSSVNLSTSFAAAVLGLLAAILGFVAEGAKSNASFTFISISLLDKFLYCVYRATPALGCGIAAAMFVLSGQAAVTAASGCFGRCRARRGEESSAPTPGEQRRRSVAAWLSVISWVLVATAVAMFLYGASRNAAVRRGLAAAALGRRGRRGRRRGGGRGRNVYGCAVLGSGLFSAASVASLAASACGIAAYVYVEADGESLTLTPTTPPPRPGGFAGAPGSATGGQPYFQPQVAYPATGYVANPAAAPPPPPYGGGGGGDYAGYVAKSREGTA</sequence>
<dbReference type="Proteomes" id="UP000000763">
    <property type="component" value="Chromosome 2"/>
</dbReference>
<dbReference type="AlphaFoldDB" id="Q6K1Y5"/>
<evidence type="ECO:0000256" key="2">
    <source>
        <dbReference type="ARBA" id="ARBA00022692"/>
    </source>
</evidence>
<reference evidence="10" key="1">
    <citation type="journal article" date="2005" name="Nature">
        <title>The map-based sequence of the rice genome.</title>
        <authorList>
            <consortium name="International rice genome sequencing project (IRGSP)"/>
            <person name="Matsumoto T."/>
            <person name="Wu J."/>
            <person name="Kanamori H."/>
            <person name="Katayose Y."/>
            <person name="Fujisawa M."/>
            <person name="Namiki N."/>
            <person name="Mizuno H."/>
            <person name="Yamamoto K."/>
            <person name="Antonio B.A."/>
            <person name="Baba T."/>
            <person name="Sakata K."/>
            <person name="Nagamura Y."/>
            <person name="Aoki H."/>
            <person name="Arikawa K."/>
            <person name="Arita K."/>
            <person name="Bito T."/>
            <person name="Chiden Y."/>
            <person name="Fujitsuka N."/>
            <person name="Fukunaka R."/>
            <person name="Hamada M."/>
            <person name="Harada C."/>
            <person name="Hayashi A."/>
            <person name="Hijishita S."/>
            <person name="Honda M."/>
            <person name="Hosokawa S."/>
            <person name="Ichikawa Y."/>
            <person name="Idonuma A."/>
            <person name="Iijima M."/>
            <person name="Ikeda M."/>
            <person name="Ikeno M."/>
            <person name="Ito K."/>
            <person name="Ito S."/>
            <person name="Ito T."/>
            <person name="Ito Y."/>
            <person name="Ito Y."/>
            <person name="Iwabuchi A."/>
            <person name="Kamiya K."/>
            <person name="Karasawa W."/>
            <person name="Kurita K."/>
            <person name="Katagiri S."/>
            <person name="Kikuta A."/>
            <person name="Kobayashi H."/>
            <person name="Kobayashi N."/>
            <person name="Machita K."/>
            <person name="Maehara T."/>
            <person name="Masukawa M."/>
            <person name="Mizubayashi T."/>
            <person name="Mukai Y."/>
            <person name="Nagasaki H."/>
            <person name="Nagata Y."/>
            <person name="Naito S."/>
            <person name="Nakashima M."/>
            <person name="Nakama Y."/>
            <person name="Nakamichi Y."/>
            <person name="Nakamura M."/>
            <person name="Meguro A."/>
            <person name="Negishi M."/>
            <person name="Ohta I."/>
            <person name="Ohta T."/>
            <person name="Okamoto M."/>
            <person name="Ono N."/>
            <person name="Saji S."/>
            <person name="Sakaguchi M."/>
            <person name="Sakai K."/>
            <person name="Shibata M."/>
            <person name="Shimokawa T."/>
            <person name="Song J."/>
            <person name="Takazaki Y."/>
            <person name="Terasawa K."/>
            <person name="Tsugane M."/>
            <person name="Tsuji K."/>
            <person name="Ueda S."/>
            <person name="Waki K."/>
            <person name="Yamagata H."/>
            <person name="Yamamoto M."/>
            <person name="Yamamoto S."/>
            <person name="Yamane H."/>
            <person name="Yoshiki S."/>
            <person name="Yoshihara R."/>
            <person name="Yukawa K."/>
            <person name="Zhong H."/>
            <person name="Yano M."/>
            <person name="Yuan Q."/>
            <person name="Ouyang S."/>
            <person name="Liu J."/>
            <person name="Jones K.M."/>
            <person name="Gansberger K."/>
            <person name="Moffat K."/>
            <person name="Hill J."/>
            <person name="Bera J."/>
            <person name="Fadrosh D."/>
            <person name="Jin S."/>
            <person name="Johri S."/>
            <person name="Kim M."/>
            <person name="Overton L."/>
            <person name="Reardon M."/>
            <person name="Tsitrin T."/>
            <person name="Vuong H."/>
            <person name="Weaver B."/>
            <person name="Ciecko A."/>
            <person name="Tallon L."/>
            <person name="Jackson J."/>
            <person name="Pai G."/>
            <person name="Aken S.V."/>
            <person name="Utterback T."/>
            <person name="Reidmuller S."/>
            <person name="Feldblyum T."/>
            <person name="Hsiao J."/>
            <person name="Zismann V."/>
            <person name="Iobst S."/>
            <person name="de Vazeille A.R."/>
            <person name="Buell C.R."/>
            <person name="Ying K."/>
            <person name="Li Y."/>
            <person name="Lu T."/>
            <person name="Huang Y."/>
            <person name="Zhao Q."/>
            <person name="Feng Q."/>
            <person name="Zhang L."/>
            <person name="Zhu J."/>
            <person name="Weng Q."/>
            <person name="Mu J."/>
            <person name="Lu Y."/>
            <person name="Fan D."/>
            <person name="Liu Y."/>
            <person name="Guan J."/>
            <person name="Zhang Y."/>
            <person name="Yu S."/>
            <person name="Liu X."/>
            <person name="Zhang Y."/>
            <person name="Hong G."/>
            <person name="Han B."/>
            <person name="Choisne N."/>
            <person name="Demange N."/>
            <person name="Orjeda G."/>
            <person name="Samain S."/>
            <person name="Cattolico L."/>
            <person name="Pelletier E."/>
            <person name="Couloux A."/>
            <person name="Segurens B."/>
            <person name="Wincker P."/>
            <person name="D'Hont A."/>
            <person name="Scarpelli C."/>
            <person name="Weissenbach J."/>
            <person name="Salanoubat M."/>
            <person name="Quetier F."/>
            <person name="Yu Y."/>
            <person name="Kim H.R."/>
            <person name="Rambo T."/>
            <person name="Currie J."/>
            <person name="Collura K."/>
            <person name="Luo M."/>
            <person name="Yang T."/>
            <person name="Ammiraju J.S.S."/>
            <person name="Engler F."/>
            <person name="Soderlund C."/>
            <person name="Wing R.A."/>
            <person name="Palmer L.E."/>
            <person name="de la Bastide M."/>
            <person name="Spiegel L."/>
            <person name="Nascimento L."/>
            <person name="Zutavern T."/>
            <person name="O'Shaughnessy A."/>
            <person name="Dike S."/>
            <person name="Dedhia N."/>
            <person name="Preston R."/>
            <person name="Balija V."/>
            <person name="McCombie W.R."/>
            <person name="Chow T."/>
            <person name="Chen H."/>
            <person name="Chung M."/>
            <person name="Chen C."/>
            <person name="Shaw J."/>
            <person name="Wu H."/>
            <person name="Hsiao K."/>
            <person name="Chao Y."/>
            <person name="Chu M."/>
            <person name="Cheng C."/>
            <person name="Hour A."/>
            <person name="Lee P."/>
            <person name="Lin S."/>
            <person name="Lin Y."/>
            <person name="Liou J."/>
            <person name="Liu S."/>
            <person name="Hsing Y."/>
            <person name="Raghuvanshi S."/>
            <person name="Mohanty A."/>
            <person name="Bharti A.K."/>
            <person name="Gaur A."/>
            <person name="Gupta V."/>
            <person name="Kumar D."/>
            <person name="Ravi V."/>
            <person name="Vij S."/>
            <person name="Kapur A."/>
            <person name="Khurana P."/>
            <person name="Khurana P."/>
            <person name="Khurana J.P."/>
            <person name="Tyagi A.K."/>
            <person name="Gaikwad K."/>
            <person name="Singh A."/>
            <person name="Dalal V."/>
            <person name="Srivastava S."/>
            <person name="Dixit A."/>
            <person name="Pal A.K."/>
            <person name="Ghazi I.A."/>
            <person name="Yadav M."/>
            <person name="Pandit A."/>
            <person name="Bhargava A."/>
            <person name="Sureshbabu K."/>
            <person name="Batra K."/>
            <person name="Sharma T.R."/>
            <person name="Mohapatra T."/>
            <person name="Singh N.K."/>
            <person name="Messing J."/>
            <person name="Nelson A.B."/>
            <person name="Fuks G."/>
            <person name="Kavchok S."/>
            <person name="Keizer G."/>
            <person name="Linton E."/>
            <person name="Llaca V."/>
            <person name="Song R."/>
            <person name="Tanyolac B."/>
            <person name="Young S."/>
            <person name="Ho-Il K."/>
            <person name="Hahn J.H."/>
            <person name="Sangsakoo G."/>
            <person name="Vanavichit A."/>
            <person name="de Mattos Luiz.A.T."/>
            <person name="Zimmer P.D."/>
            <person name="Malone G."/>
            <person name="Dellagostin O."/>
            <person name="de Oliveira A.C."/>
            <person name="Bevan M."/>
            <person name="Bancroft I."/>
            <person name="Minx P."/>
            <person name="Cordum H."/>
            <person name="Wilson R."/>
            <person name="Cheng Z."/>
            <person name="Jin W."/>
            <person name="Jiang J."/>
            <person name="Leong S.A."/>
            <person name="Iwama H."/>
            <person name="Gojobori T."/>
            <person name="Itoh T."/>
            <person name="Niimura Y."/>
            <person name="Fujii Y."/>
            <person name="Habara T."/>
            <person name="Sakai H."/>
            <person name="Sato Y."/>
            <person name="Wilson G."/>
            <person name="Kumar K."/>
            <person name="McCouch S."/>
            <person name="Juretic N."/>
            <person name="Hoen D."/>
            <person name="Wright S."/>
            <person name="Bruskiewich R."/>
            <person name="Bureau T."/>
            <person name="Miyao A."/>
            <person name="Hirochika H."/>
            <person name="Nishikawa T."/>
            <person name="Kadowaki K."/>
            <person name="Sugiura M."/>
            <person name="Burr B."/>
            <person name="Sasaki T."/>
        </authorList>
    </citation>
    <scope>NUCLEOTIDE SEQUENCE [LARGE SCALE GENOMIC DNA]</scope>
    <source>
        <strain evidence="10">cv. Nipponbare</strain>
    </source>
</reference>